<proteinExistence type="predicted"/>
<reference evidence="2 3" key="1">
    <citation type="submission" date="2024-05" db="EMBL/GenBank/DDBJ databases">
        <authorList>
            <person name="Liu Q."/>
            <person name="Xin Y.-H."/>
        </authorList>
    </citation>
    <scope>NUCLEOTIDE SEQUENCE [LARGE SCALE GENOMIC DNA]</scope>
    <source>
        <strain evidence="2 3">CGMCC 1.10181</strain>
    </source>
</reference>
<gene>
    <name evidence="2" type="ORF">ABC974_26685</name>
</gene>
<feature type="region of interest" description="Disordered" evidence="1">
    <location>
        <begin position="33"/>
        <end position="52"/>
    </location>
</feature>
<organism evidence="2 3">
    <name type="scientific">Sphingomonas oligophenolica</name>
    <dbReference type="NCBI Taxonomy" id="301154"/>
    <lineage>
        <taxon>Bacteria</taxon>
        <taxon>Pseudomonadati</taxon>
        <taxon>Pseudomonadota</taxon>
        <taxon>Alphaproteobacteria</taxon>
        <taxon>Sphingomonadales</taxon>
        <taxon>Sphingomonadaceae</taxon>
        <taxon>Sphingomonas</taxon>
    </lineage>
</organism>
<name>A0ABU9YBQ0_9SPHN</name>
<evidence type="ECO:0000256" key="1">
    <source>
        <dbReference type="SAM" id="MobiDB-lite"/>
    </source>
</evidence>
<evidence type="ECO:0000313" key="3">
    <source>
        <dbReference type="Proteomes" id="UP001419910"/>
    </source>
</evidence>
<accession>A0ABU9YBQ0</accession>
<dbReference type="EMBL" id="JBDIME010000041">
    <property type="protein sequence ID" value="MEN2793239.1"/>
    <property type="molecule type" value="Genomic_DNA"/>
</dbReference>
<sequence length="73" mass="7737">MMDGLPHKFGAGGIHQLAIVSAAVQIAQGEGKVAPRNIGPNPMSPGKDIPVTRQKSMPYSYLWLGAIGLSRPR</sequence>
<keyword evidence="3" id="KW-1185">Reference proteome</keyword>
<comment type="caution">
    <text evidence="2">The sequence shown here is derived from an EMBL/GenBank/DDBJ whole genome shotgun (WGS) entry which is preliminary data.</text>
</comment>
<protein>
    <submittedName>
        <fullName evidence="2">Uncharacterized protein</fullName>
    </submittedName>
</protein>
<dbReference type="Proteomes" id="UP001419910">
    <property type="component" value="Unassembled WGS sequence"/>
</dbReference>
<evidence type="ECO:0000313" key="2">
    <source>
        <dbReference type="EMBL" id="MEN2793239.1"/>
    </source>
</evidence>
<dbReference type="RefSeq" id="WP_343888462.1">
    <property type="nucleotide sequence ID" value="NZ_BAAAEH010000009.1"/>
</dbReference>